<reference evidence="6 7" key="1">
    <citation type="journal article" date="2023" name="Hortic Res">
        <title>Pangenome of water caltrop reveals structural variations and asymmetric subgenome divergence after allopolyploidization.</title>
        <authorList>
            <person name="Zhang X."/>
            <person name="Chen Y."/>
            <person name="Wang L."/>
            <person name="Yuan Y."/>
            <person name="Fang M."/>
            <person name="Shi L."/>
            <person name="Lu R."/>
            <person name="Comes H.P."/>
            <person name="Ma Y."/>
            <person name="Chen Y."/>
            <person name="Huang G."/>
            <person name="Zhou Y."/>
            <person name="Zheng Z."/>
            <person name="Qiu Y."/>
        </authorList>
    </citation>
    <scope>NUCLEOTIDE SEQUENCE [LARGE SCALE GENOMIC DNA]</scope>
    <source>
        <tissue evidence="6">Roots</tissue>
    </source>
</reference>
<dbReference type="AlphaFoldDB" id="A0AAN7JZ08"/>
<dbReference type="InterPro" id="IPR001214">
    <property type="entry name" value="SET_dom"/>
</dbReference>
<dbReference type="GO" id="GO:0005694">
    <property type="term" value="C:chromosome"/>
    <property type="evidence" value="ECO:0007669"/>
    <property type="project" value="UniProtKB-SubCell"/>
</dbReference>
<evidence type="ECO:0000313" key="6">
    <source>
        <dbReference type="EMBL" id="KAK4758008.1"/>
    </source>
</evidence>
<dbReference type="EMBL" id="JAXIOK010000012">
    <property type="protein sequence ID" value="KAK4758008.1"/>
    <property type="molecule type" value="Genomic_DNA"/>
</dbReference>
<feature type="domain" description="Pre-SET" evidence="5">
    <location>
        <begin position="496"/>
        <end position="594"/>
    </location>
</feature>
<comment type="caution">
    <text evidence="6">The sequence shown here is derived from an EMBL/GenBank/DDBJ whole genome shotgun (WGS) entry which is preliminary data.</text>
</comment>
<dbReference type="GO" id="GO:0008270">
    <property type="term" value="F:zinc ion binding"/>
    <property type="evidence" value="ECO:0007669"/>
    <property type="project" value="InterPro"/>
</dbReference>
<dbReference type="GO" id="GO:0005634">
    <property type="term" value="C:nucleus"/>
    <property type="evidence" value="ECO:0007669"/>
    <property type="project" value="InterPro"/>
</dbReference>
<accession>A0AAN7JZ08</accession>
<evidence type="ECO:0000313" key="7">
    <source>
        <dbReference type="Proteomes" id="UP001345219"/>
    </source>
</evidence>
<dbReference type="PANTHER" id="PTHR46450">
    <property type="entry name" value="INACTIVE HISTONE-LYSINE N-METHYLTRANSFERASE SUVR1-RELATED"/>
    <property type="match status" value="1"/>
</dbReference>
<evidence type="ECO:0000259" key="5">
    <source>
        <dbReference type="PROSITE" id="PS50867"/>
    </source>
</evidence>
<dbReference type="Pfam" id="PF10440">
    <property type="entry name" value="WIYLD"/>
    <property type="match status" value="1"/>
</dbReference>
<protein>
    <submittedName>
        <fullName evidence="6">Uncharacterized protein</fullName>
    </submittedName>
</protein>
<dbReference type="SMART" id="SM00317">
    <property type="entry name" value="SET"/>
    <property type="match status" value="1"/>
</dbReference>
<organism evidence="6 7">
    <name type="scientific">Trapa incisa</name>
    <dbReference type="NCBI Taxonomy" id="236973"/>
    <lineage>
        <taxon>Eukaryota</taxon>
        <taxon>Viridiplantae</taxon>
        <taxon>Streptophyta</taxon>
        <taxon>Embryophyta</taxon>
        <taxon>Tracheophyta</taxon>
        <taxon>Spermatophyta</taxon>
        <taxon>Magnoliopsida</taxon>
        <taxon>eudicotyledons</taxon>
        <taxon>Gunneridae</taxon>
        <taxon>Pentapetalae</taxon>
        <taxon>rosids</taxon>
        <taxon>malvids</taxon>
        <taxon>Myrtales</taxon>
        <taxon>Lythraceae</taxon>
        <taxon>Trapa</taxon>
    </lineage>
</organism>
<dbReference type="PROSITE" id="PS51580">
    <property type="entry name" value="SAM_MT43_3"/>
    <property type="match status" value="1"/>
</dbReference>
<gene>
    <name evidence="6" type="ORF">SAY87_019309</name>
</gene>
<dbReference type="PROSITE" id="PS50280">
    <property type="entry name" value="SET"/>
    <property type="match status" value="1"/>
</dbReference>
<dbReference type="InterPro" id="IPR046341">
    <property type="entry name" value="SET_dom_sf"/>
</dbReference>
<comment type="subcellular location">
    <subcellularLocation>
        <location evidence="1">Chromosome</location>
    </subcellularLocation>
</comment>
<dbReference type="Gene3D" id="2.170.270.10">
    <property type="entry name" value="SET domain"/>
    <property type="match status" value="1"/>
</dbReference>
<dbReference type="InterPro" id="IPR043017">
    <property type="entry name" value="WIYLD_dom_sf"/>
</dbReference>
<dbReference type="Proteomes" id="UP001345219">
    <property type="component" value="Chromosome 15"/>
</dbReference>
<feature type="domain" description="SET" evidence="4">
    <location>
        <begin position="597"/>
        <end position="729"/>
    </location>
</feature>
<evidence type="ECO:0000256" key="2">
    <source>
        <dbReference type="ARBA" id="ARBA00022454"/>
    </source>
</evidence>
<dbReference type="InterPro" id="IPR025776">
    <property type="entry name" value="SUVR4/1/2"/>
</dbReference>
<dbReference type="Pfam" id="PF00856">
    <property type="entry name" value="SET"/>
    <property type="match status" value="1"/>
</dbReference>
<dbReference type="Pfam" id="PF05033">
    <property type="entry name" value="Pre-SET"/>
    <property type="match status" value="1"/>
</dbReference>
<feature type="region of interest" description="Disordered" evidence="3">
    <location>
        <begin position="64"/>
        <end position="89"/>
    </location>
</feature>
<dbReference type="SMART" id="SM00468">
    <property type="entry name" value="PreSET"/>
    <property type="match status" value="1"/>
</dbReference>
<proteinExistence type="predicted"/>
<dbReference type="InterPro" id="IPR007728">
    <property type="entry name" value="Pre-SET_dom"/>
</dbReference>
<keyword evidence="7" id="KW-1185">Reference proteome</keyword>
<sequence>MVPNPKVKAAYVAMRSLGISEDKVKPVLKKLLRLYDKNWELIEEENYRVLADAIFEYDDNKAADEKRKNHNEEEEEPIMPGLQRPLKRPRHRNQENDLIASPCNLDLRTGGPVLIRPKQEEEFLPQLIPNERNKGKVPIMSKGLSINEMAYQSQRKDKGVIGRLSNGFHQKEITSESNTFHFPKDKHLVSNQLDLIKPKDEPFIGEVPLKGILPEPSSRRASIGRMKITSDVPTSLHLHGRNRETSLLASQTENHGCEPAHVPLDSFTNLEIASSSLGEVRLTLNCNSNLGRPGYHMPSLDTVLKTMEDKCLKSYKILNPNFSVMRLMRDMCQCFVELGNECNDQEDKTTDMGQKLDVLLKPVLENTPNGGFDTQNLHVPFITPDHFHESSQGVEKAVTKGCARNVERTEFVHNCSTGLHGSISPCFQATSYVQHVPLKGDDVTNGEEMAKISWINEIDDQVPPSFYYTPENVVFEGASVRFTLSQINDTTCCPSCFNDCLPSSVPCACACANGGEFVYSVRGLIKESFLDECIAAVHEPTRRSYFYCQECPLERLKGGAPKACNGHLKRKFIKECWRKCGCNRCCGNRVVQRGIRCSLQVFMTSEGKGWGLRSLDILPKGAFVCEYIGEILTNLEVHKRNMNATEGGKMYQVILDSNWDTTSLKDDEALCLDATYYANVSRFINHRCYDANLIEIPVEVESPKRHYYHFSLFTTRVVQALEELTWDYGINFEGDTLSDTFQCLCGSKFCRNRKTSERFSWHRSEHGGLKM</sequence>
<dbReference type="SUPFAM" id="SSF82199">
    <property type="entry name" value="SET domain"/>
    <property type="match status" value="1"/>
</dbReference>
<dbReference type="GO" id="GO:0042054">
    <property type="term" value="F:histone methyltransferase activity"/>
    <property type="evidence" value="ECO:0007669"/>
    <property type="project" value="InterPro"/>
</dbReference>
<evidence type="ECO:0000259" key="4">
    <source>
        <dbReference type="PROSITE" id="PS50280"/>
    </source>
</evidence>
<name>A0AAN7JZ08_9MYRT</name>
<keyword evidence="2" id="KW-0158">Chromosome</keyword>
<evidence type="ECO:0000256" key="3">
    <source>
        <dbReference type="SAM" id="MobiDB-lite"/>
    </source>
</evidence>
<dbReference type="PROSITE" id="PS50867">
    <property type="entry name" value="PRE_SET"/>
    <property type="match status" value="1"/>
</dbReference>
<evidence type="ECO:0000256" key="1">
    <source>
        <dbReference type="ARBA" id="ARBA00004286"/>
    </source>
</evidence>
<dbReference type="Gene3D" id="1.10.8.850">
    <property type="entry name" value="Histone-lysine N methyltransferase , C-terminal domain-like"/>
    <property type="match status" value="1"/>
</dbReference>
<dbReference type="InterPro" id="IPR018848">
    <property type="entry name" value="WIYLD_domain"/>
</dbReference>
<dbReference type="PANTHER" id="PTHR46450:SF1">
    <property type="entry name" value="INACTIVE HISTONE-LYSINE N-METHYLTRANSFERASE SUVR1-RELATED"/>
    <property type="match status" value="1"/>
</dbReference>
<dbReference type="CDD" id="cd10538">
    <property type="entry name" value="SET_SETDB-like"/>
    <property type="match status" value="1"/>
</dbReference>